<dbReference type="GO" id="GO:0000139">
    <property type="term" value="C:Golgi membrane"/>
    <property type="evidence" value="ECO:0007669"/>
    <property type="project" value="TreeGrafter"/>
</dbReference>
<feature type="region of interest" description="Disordered" evidence="4">
    <location>
        <begin position="908"/>
        <end position="959"/>
    </location>
</feature>
<feature type="compositionally biased region" description="Polar residues" evidence="4">
    <location>
        <begin position="934"/>
        <end position="951"/>
    </location>
</feature>
<dbReference type="PANTHER" id="PTHR22746:SF10">
    <property type="entry name" value="GUANINE NUCLEOTIDE EXCHANGE FACTOR SUBUNIT RIC1"/>
    <property type="match status" value="1"/>
</dbReference>
<feature type="compositionally biased region" description="Polar residues" evidence="4">
    <location>
        <begin position="681"/>
        <end position="697"/>
    </location>
</feature>
<dbReference type="GO" id="GO:0005829">
    <property type="term" value="C:cytosol"/>
    <property type="evidence" value="ECO:0007669"/>
    <property type="project" value="TreeGrafter"/>
</dbReference>
<dbReference type="GO" id="GO:0034066">
    <property type="term" value="C:Ric1-Rgp1 guanyl-nucleotide exchange factor complex"/>
    <property type="evidence" value="ECO:0007669"/>
    <property type="project" value="InterPro"/>
</dbReference>
<dbReference type="CTD" id="20329600"/>
<dbReference type="GO" id="GO:0042147">
    <property type="term" value="P:retrograde transport, endosome to Golgi"/>
    <property type="evidence" value="ECO:0007669"/>
    <property type="project" value="TreeGrafter"/>
</dbReference>
<comment type="subcellular location">
    <subcellularLocation>
        <location evidence="1">Membrane</location>
    </subcellularLocation>
</comment>
<dbReference type="GO" id="GO:0006886">
    <property type="term" value="P:intracellular protein transport"/>
    <property type="evidence" value="ECO:0007669"/>
    <property type="project" value="InterPro"/>
</dbReference>
<dbReference type="Proteomes" id="UP000054324">
    <property type="component" value="Unassembled WGS sequence"/>
</dbReference>
<dbReference type="InterPro" id="IPR040096">
    <property type="entry name" value="Ric1"/>
</dbReference>
<protein>
    <recommendedName>
        <fullName evidence="3">Protein RIC1 homolog</fullName>
    </recommendedName>
</protein>
<evidence type="ECO:0000313" key="7">
    <source>
        <dbReference type="Proteomes" id="UP000054324"/>
    </source>
</evidence>
<accession>A0A074YZ08</accession>
<feature type="compositionally biased region" description="Basic and acidic residues" evidence="4">
    <location>
        <begin position="664"/>
        <end position="677"/>
    </location>
</feature>
<dbReference type="AlphaFoldDB" id="A0A074YZ08"/>
<dbReference type="InterPro" id="IPR009771">
    <property type="entry name" value="RIC1_C"/>
</dbReference>
<dbReference type="PANTHER" id="PTHR22746">
    <property type="entry name" value="RAB6A-GEF COMPLEX PARTNER PROTEIN 1"/>
    <property type="match status" value="1"/>
</dbReference>
<organism evidence="6 7">
    <name type="scientific">Opisthorchis viverrini</name>
    <name type="common">Southeast Asian liver fluke</name>
    <dbReference type="NCBI Taxonomy" id="6198"/>
    <lineage>
        <taxon>Eukaryota</taxon>
        <taxon>Metazoa</taxon>
        <taxon>Spiralia</taxon>
        <taxon>Lophotrochozoa</taxon>
        <taxon>Platyhelminthes</taxon>
        <taxon>Trematoda</taxon>
        <taxon>Digenea</taxon>
        <taxon>Opisthorchiida</taxon>
        <taxon>Opisthorchiata</taxon>
        <taxon>Opisthorchiidae</taxon>
        <taxon>Opisthorchis</taxon>
    </lineage>
</organism>
<keyword evidence="7" id="KW-1185">Reference proteome</keyword>
<sequence>MFGDRCFRTKSCVGWCRQIRNEPIKGLLFGCATEWLKQRNSQPSTWQMGMKEITKSLGDVGATKLPGWGPRDLQWLHTLHNIATNLLMVFLLSERSFKVCGGLVWWNNFICFGCFPVGQSSYELRTYPSFERLDDQFVSTCSLIGSEEPLLVDTFDNLLTLLTTDGRVQVFRLSQIDVPAKKYQVTISVVQVIDLNNLILHPSCIVRLCLSSITANLPIPGDAVQKRQSKADETTIAMDPTVSEHFSFPCGSDPANPTSNRVNRPCSLLLNYGGYLFLLQPSISSDAGTSGVRTDSNQKPLLLTPFLIASNVELTWPATSSDVKIEEILPPAAPLSSTADQHRLRPYLTHSLWLYCGAIGLQVWLPLPHLHSISPQLSPTRHVPPHATRSCSQISDPASPSQLPNHTHPMIHGRTHLSPGYISRRIMLSIELEEDVRPLAILFQEAVLVGVINEFHQPSVSMRDPDPSDLSKDFYSILPYGTSRVETHAFLHRLIQELLRKNLGAHALQLCSAYKELPHFHRLLEWLLHEVLETEATSKSPIPDPLLPQVVAFIQEFSQFLETIAYCARKTEAARWPHLFAAVGRTPKDLFDLCIENNNLEAAASYLIILQASEPVALSRQCTLHLIEVAVDSSQWFVVRELMRFVNAIDPLDFKFPMDGSVIEPKHDTARSKDPRPDPYSVTNQRTTFFSDPKAPQSTRSDLLLALHSGNVEVEPVHSPRKPLSLSESDRSDTNAPNLSSGIHQWLAHKVTELFTQGYLRQLAELVTNFPVFYSSSAVYHSPDLLASWIASQRFDLHIVLDWPASLVQLHNEFNYPMPCASTQPLEHAVESTSALGSYHTNFSIHPSNSASATSNKALRQLRYLLSQLLQGGSFEWASLVALMVQDRNGLLEAVTLAVDASTRSTLSRLRDRHSTCHTNERRSSGLWRRVVGSQHQPVPSQTSNENSDQESGGPYSPLFGDPLSRVHAGLKQVDYWATEHCSLYHQFIDELQPDLDQVVEQASSFFGQCASGTILNNAQSTCEQSRLVQSDIIFNSFTAPDALTRRKEAKLYVDDASQLEPCLMTNWDGDVTLQHRTAHASDISSIKYQSQILGMDGLTVSIPDYHESIHSKLEPGLRANGLPMNSTVSQQVILLPLSKEYEMESVADEYLVNGTEEISLSDSSKSQYACVLS</sequence>
<dbReference type="KEGG" id="ovi:T265_15435"/>
<dbReference type="EMBL" id="KL597120">
    <property type="protein sequence ID" value="KER19908.1"/>
    <property type="molecule type" value="Genomic_DNA"/>
</dbReference>
<feature type="compositionally biased region" description="Basic and acidic residues" evidence="4">
    <location>
        <begin position="909"/>
        <end position="924"/>
    </location>
</feature>
<dbReference type="Pfam" id="PF07064">
    <property type="entry name" value="RIC1"/>
    <property type="match status" value="1"/>
</dbReference>
<evidence type="ECO:0000256" key="3">
    <source>
        <dbReference type="ARBA" id="ARBA00029879"/>
    </source>
</evidence>
<feature type="region of interest" description="Disordered" evidence="4">
    <location>
        <begin position="378"/>
        <end position="410"/>
    </location>
</feature>
<dbReference type="GeneID" id="20329600"/>
<feature type="region of interest" description="Disordered" evidence="4">
    <location>
        <begin position="714"/>
        <end position="738"/>
    </location>
</feature>
<dbReference type="STRING" id="6198.A0A074YZ08"/>
<feature type="region of interest" description="Disordered" evidence="4">
    <location>
        <begin position="664"/>
        <end position="697"/>
    </location>
</feature>
<feature type="compositionally biased region" description="Polar residues" evidence="4">
    <location>
        <begin position="389"/>
        <end position="405"/>
    </location>
</feature>
<evidence type="ECO:0000256" key="2">
    <source>
        <dbReference type="ARBA" id="ARBA00023136"/>
    </source>
</evidence>
<dbReference type="RefSeq" id="XP_009176351.1">
    <property type="nucleotide sequence ID" value="XM_009178087.1"/>
</dbReference>
<dbReference type="OrthoDB" id="67540at2759"/>
<reference evidence="6 7" key="1">
    <citation type="submission" date="2013-11" db="EMBL/GenBank/DDBJ databases">
        <title>Opisthorchis viverrini - life in the bile duct.</title>
        <authorList>
            <person name="Young N.D."/>
            <person name="Nagarajan N."/>
            <person name="Lin S.J."/>
            <person name="Korhonen P.K."/>
            <person name="Jex A.R."/>
            <person name="Hall R.S."/>
            <person name="Safavi-Hemami H."/>
            <person name="Kaewkong W."/>
            <person name="Bertrand D."/>
            <person name="Gao S."/>
            <person name="Seet Q."/>
            <person name="Wongkham S."/>
            <person name="Teh B.T."/>
            <person name="Wongkham C."/>
            <person name="Intapan P.M."/>
            <person name="Maleewong W."/>
            <person name="Yang X."/>
            <person name="Hu M."/>
            <person name="Wang Z."/>
            <person name="Hofmann A."/>
            <person name="Sternberg P.W."/>
            <person name="Tan P."/>
            <person name="Wang J."/>
            <person name="Gasser R.B."/>
        </authorList>
    </citation>
    <scope>NUCLEOTIDE SEQUENCE [LARGE SCALE GENOMIC DNA]</scope>
</reference>
<name>A0A074YZ08_OPIVI</name>
<gene>
    <name evidence="6" type="ORF">T265_15435</name>
</gene>
<evidence type="ECO:0000313" key="6">
    <source>
        <dbReference type="EMBL" id="KER19908.1"/>
    </source>
</evidence>
<evidence type="ECO:0000259" key="5">
    <source>
        <dbReference type="Pfam" id="PF07064"/>
    </source>
</evidence>
<evidence type="ECO:0000256" key="1">
    <source>
        <dbReference type="ARBA" id="ARBA00004370"/>
    </source>
</evidence>
<proteinExistence type="predicted"/>
<keyword evidence="2" id="KW-0472">Membrane</keyword>
<evidence type="ECO:0000256" key="4">
    <source>
        <dbReference type="SAM" id="MobiDB-lite"/>
    </source>
</evidence>
<feature type="domain" description="RIC1 C-terminal alpha solenoid region" evidence="5">
    <location>
        <begin position="492"/>
        <end position="651"/>
    </location>
</feature>
<feature type="non-terminal residue" evidence="6">
    <location>
        <position position="1174"/>
    </location>
</feature>